<feature type="transmembrane region" description="Helical" evidence="1">
    <location>
        <begin position="192"/>
        <end position="214"/>
    </location>
</feature>
<organism evidence="2 3">
    <name type="scientific">Port-miou virus</name>
    <dbReference type="NCBI Taxonomy" id="1733873"/>
    <lineage>
        <taxon>Viruses</taxon>
        <taxon>Varidnaviria</taxon>
        <taxon>Bamfordvirae</taxon>
        <taxon>Nucleocytoviricota</taxon>
        <taxon>Megaviricetes</taxon>
        <taxon>Pimascovirales</taxon>
        <taxon>Pimascovirales incertae sedis</taxon>
        <taxon>Marseilleviridae</taxon>
        <taxon>Losannavirus</taxon>
        <taxon>Losannavirus lausannense</taxon>
        <taxon>Lausannevirus</taxon>
    </lineage>
</organism>
<evidence type="ECO:0000313" key="2">
    <source>
        <dbReference type="EMBL" id="ALH06902.1"/>
    </source>
</evidence>
<proteinExistence type="predicted"/>
<reference evidence="2" key="1">
    <citation type="journal article" date="2015" name="Genome Announc.">
        <title>Complete Genome Sequence of a New Member of the Marseilleviridae Recovered from the Brackish Submarine Spring in the Cassis Port-Miou Calanque, France.</title>
        <authorList>
            <person name="Doutre G."/>
            <person name="Arfib B."/>
            <person name="Rochette P."/>
            <person name="Claverie J.M."/>
            <person name="Bonin P."/>
            <person name="Abergel C."/>
        </authorList>
    </citation>
    <scope>NUCLEOTIDE SEQUENCE [LARGE SCALE GENOMIC DNA]</scope>
    <source>
        <strain evidence="2">1</strain>
    </source>
</reference>
<evidence type="ECO:0008006" key="4">
    <source>
        <dbReference type="Google" id="ProtNLM"/>
    </source>
</evidence>
<accession>A0A0N9P8T6</accession>
<sequence length="251" mass="26261">MGSGFSLAQNTSEQLASSSVAQNFTGTCDIQCQNIASGTTIDIQDSTIRGGINFTQNCSATGDCLFSTTQNAAIDSMFFAKNSAQAKNAGSWMDGFFNQDVSTNTSYQDIRQSINQNIEDHCKISSLNEVDRLTILATNSDISGGIDISQQGNANGSCAMQANFVGSAQATGSIDQSAQSGKKLGKKSGKGLIILIVLAIIALIIIGVIIFVVVRHKGDPICPGGVKAVKMSRFSKPTCPIPATTLSTESV</sequence>
<keyword evidence="1" id="KW-0472">Membrane</keyword>
<keyword evidence="1" id="KW-0812">Transmembrane</keyword>
<gene>
    <name evidence="2" type="ORF">PMV_204</name>
</gene>
<protein>
    <recommendedName>
        <fullName evidence="4">Lipid membrane protein</fullName>
    </recommendedName>
</protein>
<keyword evidence="1" id="KW-1133">Transmembrane helix</keyword>
<name>A0A0N9P8T6_9VIRU</name>
<dbReference type="EMBL" id="KT428292">
    <property type="protein sequence ID" value="ALH06902.1"/>
    <property type="molecule type" value="Genomic_DNA"/>
</dbReference>
<evidence type="ECO:0000313" key="3">
    <source>
        <dbReference type="Proteomes" id="UP000319438"/>
    </source>
</evidence>
<dbReference type="Proteomes" id="UP000319438">
    <property type="component" value="Segment"/>
</dbReference>
<evidence type="ECO:0000256" key="1">
    <source>
        <dbReference type="SAM" id="Phobius"/>
    </source>
</evidence>